<accession>A0A1J8QT86</accession>
<dbReference type="AlphaFoldDB" id="A0A1J8QT86"/>
<evidence type="ECO:0000313" key="2">
    <source>
        <dbReference type="EMBL" id="OJA16656.1"/>
    </source>
</evidence>
<organism evidence="2 3">
    <name type="scientific">Rhizopogon vesiculosus</name>
    <dbReference type="NCBI Taxonomy" id="180088"/>
    <lineage>
        <taxon>Eukaryota</taxon>
        <taxon>Fungi</taxon>
        <taxon>Dikarya</taxon>
        <taxon>Basidiomycota</taxon>
        <taxon>Agaricomycotina</taxon>
        <taxon>Agaricomycetes</taxon>
        <taxon>Agaricomycetidae</taxon>
        <taxon>Boletales</taxon>
        <taxon>Suillineae</taxon>
        <taxon>Rhizopogonaceae</taxon>
        <taxon>Rhizopogon</taxon>
    </lineage>
</organism>
<dbReference type="OrthoDB" id="2691302at2759"/>
<dbReference type="EMBL" id="LVVM01002471">
    <property type="protein sequence ID" value="OJA16656.1"/>
    <property type="molecule type" value="Genomic_DNA"/>
</dbReference>
<evidence type="ECO:0000256" key="1">
    <source>
        <dbReference type="SAM" id="SignalP"/>
    </source>
</evidence>
<keyword evidence="3" id="KW-1185">Reference proteome</keyword>
<proteinExistence type="predicted"/>
<evidence type="ECO:0000313" key="3">
    <source>
        <dbReference type="Proteomes" id="UP000183567"/>
    </source>
</evidence>
<protein>
    <submittedName>
        <fullName evidence="2">Uncharacterized protein</fullName>
    </submittedName>
</protein>
<sequence length="109" mass="11658">MQLTLFVSIALLCSSVLAAPPQRRDNTMTGIDVQNVTVGNLTVIVNILKKKDASIDLGILRARSDSSDGTLIGIDIGKRHSHKTSVIFNRSPQVFSGVLNNTTVEVASP</sequence>
<keyword evidence="1" id="KW-0732">Signal</keyword>
<reference evidence="2 3" key="1">
    <citation type="submission" date="2016-03" db="EMBL/GenBank/DDBJ databases">
        <title>Comparative genomics of the ectomycorrhizal sister species Rhizopogon vinicolor and Rhizopogon vesiculosus (Basidiomycota: Boletales) reveals a divergence of the mating type B locus.</title>
        <authorList>
            <person name="Mujic A.B."/>
            <person name="Kuo A."/>
            <person name="Tritt A."/>
            <person name="Lipzen A."/>
            <person name="Chen C."/>
            <person name="Johnson J."/>
            <person name="Sharma A."/>
            <person name="Barry K."/>
            <person name="Grigoriev I.V."/>
            <person name="Spatafora J.W."/>
        </authorList>
    </citation>
    <scope>NUCLEOTIDE SEQUENCE [LARGE SCALE GENOMIC DNA]</scope>
    <source>
        <strain evidence="2 3">AM-OR11-056</strain>
    </source>
</reference>
<gene>
    <name evidence="2" type="ORF">AZE42_10355</name>
</gene>
<feature type="signal peptide" evidence="1">
    <location>
        <begin position="1"/>
        <end position="18"/>
    </location>
</feature>
<comment type="caution">
    <text evidence="2">The sequence shown here is derived from an EMBL/GenBank/DDBJ whole genome shotgun (WGS) entry which is preliminary data.</text>
</comment>
<name>A0A1J8QT86_9AGAM</name>
<dbReference type="Proteomes" id="UP000183567">
    <property type="component" value="Unassembled WGS sequence"/>
</dbReference>
<feature type="chain" id="PRO_5009649707" evidence="1">
    <location>
        <begin position="19"/>
        <end position="109"/>
    </location>
</feature>